<reference evidence="2 3" key="1">
    <citation type="submission" date="2022-02" db="EMBL/GenBank/DDBJ databases">
        <title>Uncovering new skin microbiome diversity through culturing and metagenomics.</title>
        <authorList>
            <person name="Conlan S."/>
            <person name="Deming C."/>
            <person name="Nisc Comparative Sequencing Program N."/>
            <person name="Segre J.A."/>
        </authorList>
    </citation>
    <scope>NUCLEOTIDE SEQUENCE [LARGE SCALE GENOMIC DNA]</scope>
    <source>
        <strain evidence="2 3">ACRQZ</strain>
    </source>
</reference>
<comment type="caution">
    <text evidence="2">The sequence shown here is derived from an EMBL/GenBank/DDBJ whole genome shotgun (WGS) entry which is preliminary data.</text>
</comment>
<protein>
    <submittedName>
        <fullName evidence="2">Uncharacterized protein</fullName>
    </submittedName>
</protein>
<gene>
    <name evidence="2" type="ORF">MHL29_11660</name>
</gene>
<feature type="region of interest" description="Disordered" evidence="1">
    <location>
        <begin position="1"/>
        <end position="33"/>
    </location>
</feature>
<sequence length="140" mass="15260">MPDLDQFTPPPSGLVDEDTGETVEPQPVPEWDEASRVAVVDAAEAAMTAFARPDLDYDTWWAGVEPLLTPEAAEDYAYVDPANIPVREVTGEGFIVNDASAYVATVEVPTDAGRYQLVLNRKNADAPWLVSRITPVEEVN</sequence>
<proteinExistence type="predicted"/>
<name>A0ABS9Q3S8_9MICO</name>
<keyword evidence="3" id="KW-1185">Reference proteome</keyword>
<dbReference type="RefSeq" id="WP_227453744.1">
    <property type="nucleotide sequence ID" value="NZ_JAKRCV010000038.1"/>
</dbReference>
<dbReference type="Proteomes" id="UP001521931">
    <property type="component" value="Unassembled WGS sequence"/>
</dbReference>
<organism evidence="2 3">
    <name type="scientific">Arsenicicoccus bolidensis</name>
    <dbReference type="NCBI Taxonomy" id="229480"/>
    <lineage>
        <taxon>Bacteria</taxon>
        <taxon>Bacillati</taxon>
        <taxon>Actinomycetota</taxon>
        <taxon>Actinomycetes</taxon>
        <taxon>Micrococcales</taxon>
        <taxon>Intrasporangiaceae</taxon>
        <taxon>Arsenicicoccus</taxon>
    </lineage>
</organism>
<evidence type="ECO:0000313" key="3">
    <source>
        <dbReference type="Proteomes" id="UP001521931"/>
    </source>
</evidence>
<evidence type="ECO:0000256" key="1">
    <source>
        <dbReference type="SAM" id="MobiDB-lite"/>
    </source>
</evidence>
<accession>A0ABS9Q3S8</accession>
<dbReference type="EMBL" id="JAKRCV010000038">
    <property type="protein sequence ID" value="MCG7322532.1"/>
    <property type="molecule type" value="Genomic_DNA"/>
</dbReference>
<evidence type="ECO:0000313" key="2">
    <source>
        <dbReference type="EMBL" id="MCG7322532.1"/>
    </source>
</evidence>